<reference evidence="2 3" key="1">
    <citation type="submission" date="2017-03" db="EMBL/GenBank/DDBJ databases">
        <authorList>
            <person name="Afonso C.L."/>
            <person name="Miller P.J."/>
            <person name="Scott M.A."/>
            <person name="Spackman E."/>
            <person name="Goraichik I."/>
            <person name="Dimitrov K.M."/>
            <person name="Suarez D.L."/>
            <person name="Swayne D.E."/>
        </authorList>
    </citation>
    <scope>NUCLEOTIDE SEQUENCE [LARGE SCALE GENOMIC DNA]</scope>
    <source>
        <strain evidence="2 3">CECT 7450</strain>
    </source>
</reference>
<evidence type="ECO:0000313" key="3">
    <source>
        <dbReference type="Proteomes" id="UP000193061"/>
    </source>
</evidence>
<dbReference type="EMBL" id="FWFX01000005">
    <property type="protein sequence ID" value="SLN42211.1"/>
    <property type="molecule type" value="Genomic_DNA"/>
</dbReference>
<dbReference type="Proteomes" id="UP000193061">
    <property type="component" value="Unassembled WGS sequence"/>
</dbReference>
<organism evidence="2 3">
    <name type="scientific">Roseovarius albus</name>
    <dbReference type="NCBI Taxonomy" id="1247867"/>
    <lineage>
        <taxon>Bacteria</taxon>
        <taxon>Pseudomonadati</taxon>
        <taxon>Pseudomonadota</taxon>
        <taxon>Alphaproteobacteria</taxon>
        <taxon>Rhodobacterales</taxon>
        <taxon>Roseobacteraceae</taxon>
        <taxon>Roseovarius</taxon>
    </lineage>
</organism>
<sequence>MKPGDTYLTNDPWPGSGHLNDFVLVQPSFLDGKLVGMVSCTSHLVDLGGPGMGPGGSDVYD</sequence>
<dbReference type="GO" id="GO:0003824">
    <property type="term" value="F:catalytic activity"/>
    <property type="evidence" value="ECO:0007669"/>
    <property type="project" value="InterPro"/>
</dbReference>
<dbReference type="AlphaFoldDB" id="A0A1X6Z659"/>
<dbReference type="RefSeq" id="WP_268808459.1">
    <property type="nucleotide sequence ID" value="NZ_FWFX01000005.1"/>
</dbReference>
<protein>
    <submittedName>
        <fullName evidence="2">Hydantoinase B/oxoprolinase</fullName>
    </submittedName>
</protein>
<dbReference type="InterPro" id="IPR003692">
    <property type="entry name" value="Hydantoinase_B"/>
</dbReference>
<gene>
    <name evidence="2" type="ORF">ROA7450_02050</name>
</gene>
<name>A0A1X6Z659_9RHOB</name>
<accession>A0A1X6Z659</accession>
<evidence type="ECO:0000313" key="2">
    <source>
        <dbReference type="EMBL" id="SLN42211.1"/>
    </source>
</evidence>
<proteinExistence type="predicted"/>
<feature type="domain" description="Hydantoinase B/oxoprolinase" evidence="1">
    <location>
        <begin position="1"/>
        <end position="53"/>
    </location>
</feature>
<keyword evidence="3" id="KW-1185">Reference proteome</keyword>
<dbReference type="Pfam" id="PF02538">
    <property type="entry name" value="Hydantoinase_B"/>
    <property type="match status" value="1"/>
</dbReference>
<evidence type="ECO:0000259" key="1">
    <source>
        <dbReference type="Pfam" id="PF02538"/>
    </source>
</evidence>